<dbReference type="PANTHER" id="PTHR44688">
    <property type="entry name" value="DNA-BINDING TRANSCRIPTIONAL ACTIVATOR DEVR_DOSR"/>
    <property type="match status" value="1"/>
</dbReference>
<dbReference type="Proteomes" id="UP000506160">
    <property type="component" value="Unassembled WGS sequence"/>
</dbReference>
<evidence type="ECO:0000259" key="5">
    <source>
        <dbReference type="PROSITE" id="PS50043"/>
    </source>
</evidence>
<dbReference type="Gene3D" id="3.30.450.80">
    <property type="entry name" value="Transcription factor LuxR-like, autoinducer-binding domain"/>
    <property type="match status" value="1"/>
</dbReference>
<evidence type="ECO:0000256" key="3">
    <source>
        <dbReference type="ARBA" id="ARBA00023163"/>
    </source>
</evidence>
<protein>
    <submittedName>
        <fullName evidence="6">LuxR family transcriptional regulator</fullName>
    </submittedName>
</protein>
<dbReference type="PROSITE" id="PS50043">
    <property type="entry name" value="HTH_LUXR_2"/>
    <property type="match status" value="1"/>
</dbReference>
<dbReference type="GO" id="GO:0003677">
    <property type="term" value="F:DNA binding"/>
    <property type="evidence" value="ECO:0007669"/>
    <property type="project" value="UniProtKB-KW"/>
</dbReference>
<dbReference type="PROSITE" id="PS00622">
    <property type="entry name" value="HTH_LUXR_1"/>
    <property type="match status" value="1"/>
</dbReference>
<accession>A0AB94IEI9</accession>
<keyword evidence="1" id="KW-0805">Transcription regulation</keyword>
<dbReference type="InterPro" id="IPR016032">
    <property type="entry name" value="Sig_transdc_resp-reg_C-effctor"/>
</dbReference>
<proteinExistence type="predicted"/>
<sequence length="249" mass="29274">MYKNNIEGIDMSHRDPQHKQTYTPRSSSFEEHIYKTMLSFGIEQFAYYVENRRNASAQPVIFSNYPKKWLSVYREKRLHSRDPVIRYAYNSVIPFSWSDAINHEITHQERLFLDQSSTLFHHNGYTFTLNDAKGNIALLSVSNPSGKKRFNQIVEKHKSTLQMSLIELHHDYLINFSKRPRTMIKNSELTDREKDILSWSCKGKTYAEISIIIGITERTVKFHMLNIVKKLKVTNTKEAIFRANKLNLV</sequence>
<evidence type="ECO:0000313" key="7">
    <source>
        <dbReference type="Proteomes" id="UP000506160"/>
    </source>
</evidence>
<feature type="domain" description="HTH luxR-type" evidence="5">
    <location>
        <begin position="182"/>
        <end position="247"/>
    </location>
</feature>
<keyword evidence="7" id="KW-1185">Reference proteome</keyword>
<reference evidence="6 7" key="1">
    <citation type="journal article" date="2014" name="Appl. Environ. Microbiol.">
        <title>Genomic features of a bumble bee symbiont reflect its host environment.</title>
        <authorList>
            <person name="Martinson V.G."/>
            <person name="Magoc T."/>
            <person name="Koch H."/>
            <person name="Salzberg S.L."/>
            <person name="Moran N.A."/>
        </authorList>
    </citation>
    <scope>NUCLEOTIDE SEQUENCE [LARGE SCALE GENOMIC DNA]</scope>
    <source>
        <strain evidence="6 7">Bimp</strain>
    </source>
</reference>
<dbReference type="GO" id="GO:0006355">
    <property type="term" value="P:regulation of DNA-templated transcription"/>
    <property type="evidence" value="ECO:0007669"/>
    <property type="project" value="InterPro"/>
</dbReference>
<dbReference type="Gene3D" id="1.10.10.10">
    <property type="entry name" value="Winged helix-like DNA-binding domain superfamily/Winged helix DNA-binding domain"/>
    <property type="match status" value="1"/>
</dbReference>
<keyword evidence="3" id="KW-0804">Transcription</keyword>
<dbReference type="EMBL" id="AWGA01000014">
    <property type="protein sequence ID" value="TEA27907.1"/>
    <property type="molecule type" value="Genomic_DNA"/>
</dbReference>
<name>A0AB94IEI9_9GAMM</name>
<keyword evidence="2" id="KW-0238">DNA-binding</keyword>
<dbReference type="InterPro" id="IPR005143">
    <property type="entry name" value="TF_LuxR_autoind-bd_dom"/>
</dbReference>
<dbReference type="AlphaFoldDB" id="A0AB94IEI9"/>
<evidence type="ECO:0000313" key="6">
    <source>
        <dbReference type="EMBL" id="TEA27907.1"/>
    </source>
</evidence>
<evidence type="ECO:0000256" key="1">
    <source>
        <dbReference type="ARBA" id="ARBA00023015"/>
    </source>
</evidence>
<dbReference type="InterPro" id="IPR036388">
    <property type="entry name" value="WH-like_DNA-bd_sf"/>
</dbReference>
<dbReference type="CDD" id="cd06170">
    <property type="entry name" value="LuxR_C_like"/>
    <property type="match status" value="1"/>
</dbReference>
<dbReference type="InterPro" id="IPR036693">
    <property type="entry name" value="TF_LuxR_autoind-bd_dom_sf"/>
</dbReference>
<dbReference type="PANTHER" id="PTHR44688:SF16">
    <property type="entry name" value="DNA-BINDING TRANSCRIPTIONAL ACTIVATOR DEVR_DOSR"/>
    <property type="match status" value="1"/>
</dbReference>
<dbReference type="SMART" id="SM00421">
    <property type="entry name" value="HTH_LUXR"/>
    <property type="match status" value="1"/>
</dbReference>
<evidence type="ECO:0000256" key="2">
    <source>
        <dbReference type="ARBA" id="ARBA00023125"/>
    </source>
</evidence>
<gene>
    <name evidence="6" type="ORF">O970_01650</name>
</gene>
<dbReference type="InterPro" id="IPR000792">
    <property type="entry name" value="Tscrpt_reg_LuxR_C"/>
</dbReference>
<feature type="region of interest" description="Disordered" evidence="4">
    <location>
        <begin position="1"/>
        <end position="25"/>
    </location>
</feature>
<dbReference type="Pfam" id="PF00196">
    <property type="entry name" value="GerE"/>
    <property type="match status" value="1"/>
</dbReference>
<dbReference type="SUPFAM" id="SSF75516">
    <property type="entry name" value="Pheromone-binding domain of LuxR-like quorum-sensing transcription factors"/>
    <property type="match status" value="1"/>
</dbReference>
<organism evidence="6 7">
    <name type="scientific">Candidatus Schmidhempelia bombi str. Bimp</name>
    <dbReference type="NCBI Taxonomy" id="1387197"/>
    <lineage>
        <taxon>Bacteria</taxon>
        <taxon>Pseudomonadati</taxon>
        <taxon>Pseudomonadota</taxon>
        <taxon>Gammaproteobacteria</taxon>
        <taxon>Orbales</taxon>
        <taxon>Orbaceae</taxon>
        <taxon>Candidatus Schmidhempelia</taxon>
    </lineage>
</organism>
<dbReference type="PRINTS" id="PR00038">
    <property type="entry name" value="HTHLUXR"/>
</dbReference>
<dbReference type="SUPFAM" id="SSF46894">
    <property type="entry name" value="C-terminal effector domain of the bipartite response regulators"/>
    <property type="match status" value="1"/>
</dbReference>
<dbReference type="Pfam" id="PF03472">
    <property type="entry name" value="Autoind_bind"/>
    <property type="match status" value="1"/>
</dbReference>
<evidence type="ECO:0000256" key="4">
    <source>
        <dbReference type="SAM" id="MobiDB-lite"/>
    </source>
</evidence>
<comment type="caution">
    <text evidence="6">The sequence shown here is derived from an EMBL/GenBank/DDBJ whole genome shotgun (WGS) entry which is preliminary data.</text>
</comment>